<evidence type="ECO:0000313" key="3">
    <source>
        <dbReference type="EMBL" id="MEP0949351.1"/>
    </source>
</evidence>
<proteinExistence type="predicted"/>
<name>A0ABV0K9X4_9CYAN</name>
<feature type="domain" description="Pyridoxamine 5'-phosphate oxidase Alr4036 family FMN-binding" evidence="2">
    <location>
        <begin position="15"/>
        <end position="107"/>
    </location>
</feature>
<dbReference type="Gene3D" id="2.30.110.10">
    <property type="entry name" value="Electron Transport, Fmn-binding Protein, Chain A"/>
    <property type="match status" value="1"/>
</dbReference>
<evidence type="ECO:0000259" key="2">
    <source>
        <dbReference type="Pfam" id="PF12766"/>
    </source>
</evidence>
<evidence type="ECO:0000256" key="1">
    <source>
        <dbReference type="SAM" id="MobiDB-lite"/>
    </source>
</evidence>
<evidence type="ECO:0000313" key="4">
    <source>
        <dbReference type="Proteomes" id="UP001482513"/>
    </source>
</evidence>
<reference evidence="3 4" key="1">
    <citation type="submission" date="2022-04" db="EMBL/GenBank/DDBJ databases">
        <title>Positive selection, recombination, and allopatry shape intraspecific diversity of widespread and dominant cyanobacteria.</title>
        <authorList>
            <person name="Wei J."/>
            <person name="Shu W."/>
            <person name="Hu C."/>
        </authorList>
    </citation>
    <scope>NUCLEOTIDE SEQUENCE [LARGE SCALE GENOMIC DNA]</scope>
    <source>
        <strain evidence="3 4">DQ-A4</strain>
    </source>
</reference>
<dbReference type="InterPro" id="IPR012349">
    <property type="entry name" value="Split_barrel_FMN-bd"/>
</dbReference>
<keyword evidence="4" id="KW-1185">Reference proteome</keyword>
<comment type="caution">
    <text evidence="3">The sequence shown here is derived from an EMBL/GenBank/DDBJ whole genome shotgun (WGS) entry which is preliminary data.</text>
</comment>
<feature type="region of interest" description="Disordered" evidence="1">
    <location>
        <begin position="180"/>
        <end position="202"/>
    </location>
</feature>
<accession>A0ABV0K9X4</accession>
<dbReference type="InterPro" id="IPR024624">
    <property type="entry name" value="Pyridox_Oxase_Alr4036_FMN-bd"/>
</dbReference>
<protein>
    <submittedName>
        <fullName evidence="3">Pyridoxamine 5'-phosphate oxidase family protein</fullName>
    </submittedName>
</protein>
<dbReference type="Pfam" id="PF12766">
    <property type="entry name" value="Pyridox_oxase_2"/>
    <property type="match status" value="1"/>
</dbReference>
<dbReference type="InterPro" id="IPR024015">
    <property type="entry name" value="Pyridox_Oxase_FMN-dep_Alr4036"/>
</dbReference>
<dbReference type="RefSeq" id="WP_190704918.1">
    <property type="nucleotide sequence ID" value="NZ_JAMPKX010000011.1"/>
</dbReference>
<dbReference type="NCBIfam" id="TIGR04026">
    <property type="entry name" value="PPOX_FMN_cyano"/>
    <property type="match status" value="1"/>
</dbReference>
<feature type="compositionally biased region" description="Polar residues" evidence="1">
    <location>
        <begin position="182"/>
        <end position="202"/>
    </location>
</feature>
<dbReference type="EMBL" id="JAMPKX010000011">
    <property type="protein sequence ID" value="MEP0949351.1"/>
    <property type="molecule type" value="Genomic_DNA"/>
</dbReference>
<organism evidence="3 4">
    <name type="scientific">Leptolyngbya subtilissima DQ-A4</name>
    <dbReference type="NCBI Taxonomy" id="2933933"/>
    <lineage>
        <taxon>Bacteria</taxon>
        <taxon>Bacillati</taxon>
        <taxon>Cyanobacteriota</taxon>
        <taxon>Cyanophyceae</taxon>
        <taxon>Leptolyngbyales</taxon>
        <taxon>Leptolyngbyaceae</taxon>
        <taxon>Leptolyngbya group</taxon>
        <taxon>Leptolyngbya</taxon>
    </lineage>
</organism>
<dbReference type="PANTHER" id="PTHR28243:SF1">
    <property type="entry name" value="PYRIDOXAMINE 5'-PHOSPHATE OXIDASE ALR4036 FAMILY FMN-BINDING DOMAIN-CONTAINING PROTEIN"/>
    <property type="match status" value="1"/>
</dbReference>
<dbReference type="Proteomes" id="UP001482513">
    <property type="component" value="Unassembled WGS sequence"/>
</dbReference>
<sequence length="202" mass="22826">MSDSDSSLSKNSALAPWRSALARALHRNRSRPYSRYFQLATITPAGRPANRTVVFRGWLPDSNTLTLVTDQRSAKVTDIAAHPSAEACWYFTDTREQFRLAGAIQVVTAEADPVLLQARQNSWEDLSDNARQQFYWPHPAQPRTAEADFSPKEIQATPPAEFCLVLLEPDHVDHLELRGEPQNRTLYDQQPDGTWQVKTVNP</sequence>
<gene>
    <name evidence="3" type="ORF">NC992_20895</name>
</gene>
<dbReference type="SUPFAM" id="SSF50475">
    <property type="entry name" value="FMN-binding split barrel"/>
    <property type="match status" value="1"/>
</dbReference>
<dbReference type="PANTHER" id="PTHR28243">
    <property type="entry name" value="AGL049CP"/>
    <property type="match status" value="1"/>
</dbReference>